<name>A0A561PVV4_9HYPH</name>
<evidence type="ECO:0000313" key="2">
    <source>
        <dbReference type="Proteomes" id="UP000320653"/>
    </source>
</evidence>
<accession>A0A561PVV4</accession>
<organism evidence="1 2">
    <name type="scientific">Neorhizobium alkalisoli</name>
    <dbReference type="NCBI Taxonomy" id="528178"/>
    <lineage>
        <taxon>Bacteria</taxon>
        <taxon>Pseudomonadati</taxon>
        <taxon>Pseudomonadota</taxon>
        <taxon>Alphaproteobacteria</taxon>
        <taxon>Hyphomicrobiales</taxon>
        <taxon>Rhizobiaceae</taxon>
        <taxon>Rhizobium/Agrobacterium group</taxon>
        <taxon>Neorhizobium</taxon>
    </lineage>
</organism>
<gene>
    <name evidence="1" type="ORF">FHW37_12315</name>
</gene>
<comment type="caution">
    <text evidence="1">The sequence shown here is derived from an EMBL/GenBank/DDBJ whole genome shotgun (WGS) entry which is preliminary data.</text>
</comment>
<dbReference type="Proteomes" id="UP000320653">
    <property type="component" value="Unassembled WGS sequence"/>
</dbReference>
<protein>
    <submittedName>
        <fullName evidence="1">Uncharacterized protein</fullName>
    </submittedName>
</protein>
<dbReference type="AlphaFoldDB" id="A0A561PVV4"/>
<proteinExistence type="predicted"/>
<sequence length="173" mass="19220">MLARSDAIETVAQHAMSVKVRSTGCRSREPLQQPLRLVPANCETSTRQPCCCLGATTAFSAHPSRAMRSRETTITTSMSAHGGQHTVMTREPAEGGAGTHRRACQACRFFPTRRILAFAAYFRPHRKVPELTRAHFLKCTVGFRAAVVVPKQMWCNGPYFSLETAYDQLRAVH</sequence>
<evidence type="ECO:0000313" key="1">
    <source>
        <dbReference type="EMBL" id="TWF42237.1"/>
    </source>
</evidence>
<reference evidence="1 2" key="1">
    <citation type="submission" date="2019-06" db="EMBL/GenBank/DDBJ databases">
        <title>Sorghum-associated microbial communities from plants grown in Nebraska, USA.</title>
        <authorList>
            <person name="Schachtman D."/>
        </authorList>
    </citation>
    <scope>NUCLEOTIDE SEQUENCE [LARGE SCALE GENOMIC DNA]</scope>
    <source>
        <strain evidence="1 2">1225</strain>
    </source>
</reference>
<keyword evidence="2" id="KW-1185">Reference proteome</keyword>
<dbReference type="EMBL" id="VIWP01000023">
    <property type="protein sequence ID" value="TWF42237.1"/>
    <property type="molecule type" value="Genomic_DNA"/>
</dbReference>